<proteinExistence type="predicted"/>
<comment type="caution">
    <text evidence="2">The sequence shown here is derived from an EMBL/GenBank/DDBJ whole genome shotgun (WGS) entry which is preliminary data.</text>
</comment>
<evidence type="ECO:0000256" key="1">
    <source>
        <dbReference type="SAM" id="MobiDB-lite"/>
    </source>
</evidence>
<keyword evidence="3" id="KW-1185">Reference proteome</keyword>
<evidence type="ECO:0000313" key="2">
    <source>
        <dbReference type="EMBL" id="GBM87995.1"/>
    </source>
</evidence>
<sequence length="101" mass="11659">MANTWSFWLFMRCKKQTEWQQLLMENSLACRRGMELSSRKQKTKGRINWKGVKIPGNPGFGTRRQATANPSRADNTDVLFHPNNVVVLEVCQVQEVPRSSH</sequence>
<dbReference type="EMBL" id="BGPR01003426">
    <property type="protein sequence ID" value="GBM87995.1"/>
    <property type="molecule type" value="Genomic_DNA"/>
</dbReference>
<feature type="compositionally biased region" description="Polar residues" evidence="1">
    <location>
        <begin position="64"/>
        <end position="73"/>
    </location>
</feature>
<accession>A0A4Y2JDN5</accession>
<organism evidence="2 3">
    <name type="scientific">Araneus ventricosus</name>
    <name type="common">Orbweaver spider</name>
    <name type="synonym">Epeira ventricosa</name>
    <dbReference type="NCBI Taxonomy" id="182803"/>
    <lineage>
        <taxon>Eukaryota</taxon>
        <taxon>Metazoa</taxon>
        <taxon>Ecdysozoa</taxon>
        <taxon>Arthropoda</taxon>
        <taxon>Chelicerata</taxon>
        <taxon>Arachnida</taxon>
        <taxon>Araneae</taxon>
        <taxon>Araneomorphae</taxon>
        <taxon>Entelegynae</taxon>
        <taxon>Araneoidea</taxon>
        <taxon>Araneidae</taxon>
        <taxon>Araneus</taxon>
    </lineage>
</organism>
<reference evidence="2 3" key="1">
    <citation type="journal article" date="2019" name="Sci. Rep.">
        <title>Orb-weaving spider Araneus ventricosus genome elucidates the spidroin gene catalogue.</title>
        <authorList>
            <person name="Kono N."/>
            <person name="Nakamura H."/>
            <person name="Ohtoshi R."/>
            <person name="Moran D.A.P."/>
            <person name="Shinohara A."/>
            <person name="Yoshida Y."/>
            <person name="Fujiwara M."/>
            <person name="Mori M."/>
            <person name="Tomita M."/>
            <person name="Arakawa K."/>
        </authorList>
    </citation>
    <scope>NUCLEOTIDE SEQUENCE [LARGE SCALE GENOMIC DNA]</scope>
</reference>
<protein>
    <submittedName>
        <fullName evidence="2">Uncharacterized protein</fullName>
    </submittedName>
</protein>
<evidence type="ECO:0000313" key="3">
    <source>
        <dbReference type="Proteomes" id="UP000499080"/>
    </source>
</evidence>
<gene>
    <name evidence="2" type="ORF">AVEN_185932_1</name>
</gene>
<feature type="region of interest" description="Disordered" evidence="1">
    <location>
        <begin position="49"/>
        <end position="75"/>
    </location>
</feature>
<dbReference type="AlphaFoldDB" id="A0A4Y2JDN5"/>
<name>A0A4Y2JDN5_ARAVE</name>
<dbReference type="Proteomes" id="UP000499080">
    <property type="component" value="Unassembled WGS sequence"/>
</dbReference>